<gene>
    <name evidence="1" type="ORF">ACFPZI_02415</name>
</gene>
<comment type="caution">
    <text evidence="1">The sequence shown here is derived from an EMBL/GenBank/DDBJ whole genome shotgun (WGS) entry which is preliminary data.</text>
</comment>
<organism evidence="1 2">
    <name type="scientific">Streptomyces chlorus</name>
    <dbReference type="NCBI Taxonomy" id="887452"/>
    <lineage>
        <taxon>Bacteria</taxon>
        <taxon>Bacillati</taxon>
        <taxon>Actinomycetota</taxon>
        <taxon>Actinomycetes</taxon>
        <taxon>Kitasatosporales</taxon>
        <taxon>Streptomycetaceae</taxon>
        <taxon>Streptomyces</taxon>
    </lineage>
</organism>
<sequence length="164" mass="18530">MAKIRDVPETLQEDHFARAAKRHFDDAAYVHRDSRLPTADHLYGFAAECAVKSLLLRFTDVAMGPSNKPEVAHPEPPDDDPERTLQFGHINQLVREIKLLARGRSGAPLHAALDGDLRVFRGWHVSTRYSDGTYAQAEVVERRRDAARRILTLHEHALLHGKLT</sequence>
<dbReference type="EMBL" id="JBHSOA010000004">
    <property type="protein sequence ID" value="MFC5850726.1"/>
    <property type="molecule type" value="Genomic_DNA"/>
</dbReference>
<keyword evidence="2" id="KW-1185">Reference proteome</keyword>
<evidence type="ECO:0008006" key="3">
    <source>
        <dbReference type="Google" id="ProtNLM"/>
    </source>
</evidence>
<evidence type="ECO:0000313" key="1">
    <source>
        <dbReference type="EMBL" id="MFC5850726.1"/>
    </source>
</evidence>
<dbReference type="Proteomes" id="UP001596180">
    <property type="component" value="Unassembled WGS sequence"/>
</dbReference>
<name>A0ABW1DQ15_9ACTN</name>
<dbReference type="RefSeq" id="WP_381357502.1">
    <property type="nucleotide sequence ID" value="NZ_JBHSOA010000004.1"/>
</dbReference>
<accession>A0ABW1DQ15</accession>
<evidence type="ECO:0000313" key="2">
    <source>
        <dbReference type="Proteomes" id="UP001596180"/>
    </source>
</evidence>
<reference evidence="2" key="1">
    <citation type="journal article" date="2019" name="Int. J. Syst. Evol. Microbiol.">
        <title>The Global Catalogue of Microorganisms (GCM) 10K type strain sequencing project: providing services to taxonomists for standard genome sequencing and annotation.</title>
        <authorList>
            <consortium name="The Broad Institute Genomics Platform"/>
            <consortium name="The Broad Institute Genome Sequencing Center for Infectious Disease"/>
            <person name="Wu L."/>
            <person name="Ma J."/>
        </authorList>
    </citation>
    <scope>NUCLEOTIDE SEQUENCE [LARGE SCALE GENOMIC DNA]</scope>
    <source>
        <strain evidence="2">JCM 10411</strain>
    </source>
</reference>
<proteinExistence type="predicted"/>
<protein>
    <recommendedName>
        <fullName evidence="3">HEPN domain-containing protein</fullName>
    </recommendedName>
</protein>